<evidence type="ECO:0000313" key="1">
    <source>
        <dbReference type="EMBL" id="KAI4332423.1"/>
    </source>
</evidence>
<evidence type="ECO:0000313" key="2">
    <source>
        <dbReference type="Proteomes" id="UP000828941"/>
    </source>
</evidence>
<name>A0ACB9N7T1_BAUVA</name>
<organism evidence="1 2">
    <name type="scientific">Bauhinia variegata</name>
    <name type="common">Purple orchid tree</name>
    <name type="synonym">Phanera variegata</name>
    <dbReference type="NCBI Taxonomy" id="167791"/>
    <lineage>
        <taxon>Eukaryota</taxon>
        <taxon>Viridiplantae</taxon>
        <taxon>Streptophyta</taxon>
        <taxon>Embryophyta</taxon>
        <taxon>Tracheophyta</taxon>
        <taxon>Spermatophyta</taxon>
        <taxon>Magnoliopsida</taxon>
        <taxon>eudicotyledons</taxon>
        <taxon>Gunneridae</taxon>
        <taxon>Pentapetalae</taxon>
        <taxon>rosids</taxon>
        <taxon>fabids</taxon>
        <taxon>Fabales</taxon>
        <taxon>Fabaceae</taxon>
        <taxon>Cercidoideae</taxon>
        <taxon>Cercideae</taxon>
        <taxon>Bauhiniinae</taxon>
        <taxon>Bauhinia</taxon>
    </lineage>
</organism>
<reference evidence="1 2" key="1">
    <citation type="journal article" date="2022" name="DNA Res.">
        <title>Chromosomal-level genome assembly of the orchid tree Bauhinia variegata (Leguminosae; Cercidoideae) supports the allotetraploid origin hypothesis of Bauhinia.</title>
        <authorList>
            <person name="Zhong Y."/>
            <person name="Chen Y."/>
            <person name="Zheng D."/>
            <person name="Pang J."/>
            <person name="Liu Y."/>
            <person name="Luo S."/>
            <person name="Meng S."/>
            <person name="Qian L."/>
            <person name="Wei D."/>
            <person name="Dai S."/>
            <person name="Zhou R."/>
        </authorList>
    </citation>
    <scope>NUCLEOTIDE SEQUENCE [LARGE SCALE GENOMIC DNA]</scope>
    <source>
        <strain evidence="1">BV-YZ2020</strain>
    </source>
</reference>
<accession>A0ACB9N7T1</accession>
<proteinExistence type="predicted"/>
<keyword evidence="2" id="KW-1185">Reference proteome</keyword>
<comment type="caution">
    <text evidence="1">The sequence shown here is derived from an EMBL/GenBank/DDBJ whole genome shotgun (WGS) entry which is preliminary data.</text>
</comment>
<protein>
    <submittedName>
        <fullName evidence="1">Uncharacterized protein</fullName>
    </submittedName>
</protein>
<sequence>MGFRNLCKKLRYLPNHVSSDCLFFQSLLPPFSSTTLGSIRVPLNLFFNFTCFHTTTSSETPQSLFSSTGSSPVCLTKYPFANSSDFLQNSRGCIIDGHNCSKLRLLTPFSPRHFSSSSDSFDGFTQHTTAEMFSELVDLIIADGSDLESCLNVKIVTLSKSLTVKIFRLLSYEKLSALRFFDWLKVSYPYRCWDPDICNLVIDNCGQLGNYEAMVDILIQLNLRRIPLGPKAFEFLLSLSLHDASFMESSRKVVDMLNQVGGLCRTSGVSSLIEMFAVSGSFHMAEPLIEMAGRKLNHYNILIREMSNKNLYKTAQNLLRVMKEKGCFPNRTSFHFVLSCLCRNGKFAEACQLFVSMEKDNVLPDALTFEIIITSFCKRGQLDLVPEFLDKMILKGIEPRLSTHAMIIKAYFGLKSHEEAHKYVIDSSFKHRSSSNANYSLLAALHMKHGNILQALKILHEMIDKGLKPNFPTYIGVRKHLQKQDREAWSSELEGRYSSLIEN</sequence>
<dbReference type="Proteomes" id="UP000828941">
    <property type="component" value="Chromosome 7"/>
</dbReference>
<dbReference type="EMBL" id="CM039432">
    <property type="protein sequence ID" value="KAI4332423.1"/>
    <property type="molecule type" value="Genomic_DNA"/>
</dbReference>
<gene>
    <name evidence="1" type="ORF">L6164_017332</name>
</gene>